<dbReference type="EMBL" id="LXQA010588344">
    <property type="protein sequence ID" value="MCI60800.1"/>
    <property type="molecule type" value="Genomic_DNA"/>
</dbReference>
<keyword evidence="2" id="KW-1185">Reference proteome</keyword>
<dbReference type="AlphaFoldDB" id="A0A392TKZ6"/>
<sequence>CEGLNREEKVVKLGSRNFFLCPKNTPHAAEGISGIRKDGGVKTPFAAASCGKEVEKAREYAGGGGGGFGWFKLMHFMM</sequence>
<proteinExistence type="predicted"/>
<evidence type="ECO:0000313" key="2">
    <source>
        <dbReference type="Proteomes" id="UP000265520"/>
    </source>
</evidence>
<protein>
    <submittedName>
        <fullName evidence="1">Uncharacterized protein</fullName>
    </submittedName>
</protein>
<feature type="non-terminal residue" evidence="1">
    <location>
        <position position="1"/>
    </location>
</feature>
<name>A0A392TKZ6_9FABA</name>
<accession>A0A392TKZ6</accession>
<dbReference type="Proteomes" id="UP000265520">
    <property type="component" value="Unassembled WGS sequence"/>
</dbReference>
<reference evidence="1 2" key="1">
    <citation type="journal article" date="2018" name="Front. Plant Sci.">
        <title>Red Clover (Trifolium pratense) and Zigzag Clover (T. medium) - A Picture of Genomic Similarities and Differences.</title>
        <authorList>
            <person name="Dluhosova J."/>
            <person name="Istvanek J."/>
            <person name="Nedelnik J."/>
            <person name="Repkova J."/>
        </authorList>
    </citation>
    <scope>NUCLEOTIDE SEQUENCE [LARGE SCALE GENOMIC DNA]</scope>
    <source>
        <strain evidence="2">cv. 10/8</strain>
        <tissue evidence="1">Leaf</tissue>
    </source>
</reference>
<evidence type="ECO:0000313" key="1">
    <source>
        <dbReference type="EMBL" id="MCI60800.1"/>
    </source>
</evidence>
<comment type="caution">
    <text evidence="1">The sequence shown here is derived from an EMBL/GenBank/DDBJ whole genome shotgun (WGS) entry which is preliminary data.</text>
</comment>
<organism evidence="1 2">
    <name type="scientific">Trifolium medium</name>
    <dbReference type="NCBI Taxonomy" id="97028"/>
    <lineage>
        <taxon>Eukaryota</taxon>
        <taxon>Viridiplantae</taxon>
        <taxon>Streptophyta</taxon>
        <taxon>Embryophyta</taxon>
        <taxon>Tracheophyta</taxon>
        <taxon>Spermatophyta</taxon>
        <taxon>Magnoliopsida</taxon>
        <taxon>eudicotyledons</taxon>
        <taxon>Gunneridae</taxon>
        <taxon>Pentapetalae</taxon>
        <taxon>rosids</taxon>
        <taxon>fabids</taxon>
        <taxon>Fabales</taxon>
        <taxon>Fabaceae</taxon>
        <taxon>Papilionoideae</taxon>
        <taxon>50 kb inversion clade</taxon>
        <taxon>NPAAA clade</taxon>
        <taxon>Hologalegina</taxon>
        <taxon>IRL clade</taxon>
        <taxon>Trifolieae</taxon>
        <taxon>Trifolium</taxon>
    </lineage>
</organism>